<organism evidence="1 2">
    <name type="scientific">Riccia sorocarpa</name>
    <dbReference type="NCBI Taxonomy" id="122646"/>
    <lineage>
        <taxon>Eukaryota</taxon>
        <taxon>Viridiplantae</taxon>
        <taxon>Streptophyta</taxon>
        <taxon>Embryophyta</taxon>
        <taxon>Marchantiophyta</taxon>
        <taxon>Marchantiopsida</taxon>
        <taxon>Marchantiidae</taxon>
        <taxon>Marchantiales</taxon>
        <taxon>Ricciaceae</taxon>
        <taxon>Riccia</taxon>
    </lineage>
</organism>
<evidence type="ECO:0000313" key="2">
    <source>
        <dbReference type="Proteomes" id="UP001633002"/>
    </source>
</evidence>
<reference evidence="1 2" key="1">
    <citation type="submission" date="2024-09" db="EMBL/GenBank/DDBJ databases">
        <title>Chromosome-scale assembly of Riccia sorocarpa.</title>
        <authorList>
            <person name="Paukszto L."/>
        </authorList>
    </citation>
    <scope>NUCLEOTIDE SEQUENCE [LARGE SCALE GENOMIC DNA]</scope>
    <source>
        <strain evidence="1">LP-2024</strain>
        <tissue evidence="1">Aerial parts of the thallus</tissue>
    </source>
</reference>
<proteinExistence type="predicted"/>
<name>A0ABD3IB20_9MARC</name>
<comment type="caution">
    <text evidence="1">The sequence shown here is derived from an EMBL/GenBank/DDBJ whole genome shotgun (WGS) entry which is preliminary data.</text>
</comment>
<evidence type="ECO:0000313" key="1">
    <source>
        <dbReference type="EMBL" id="KAL3699640.1"/>
    </source>
</evidence>
<dbReference type="EMBL" id="JBJQOH010000001">
    <property type="protein sequence ID" value="KAL3699640.1"/>
    <property type="molecule type" value="Genomic_DNA"/>
</dbReference>
<dbReference type="Proteomes" id="UP001633002">
    <property type="component" value="Unassembled WGS sequence"/>
</dbReference>
<gene>
    <name evidence="1" type="ORF">R1sor_017662</name>
</gene>
<protein>
    <submittedName>
        <fullName evidence="1">Uncharacterized protein</fullName>
    </submittedName>
</protein>
<keyword evidence="2" id="KW-1185">Reference proteome</keyword>
<sequence length="109" mass="12128">MDISLAVGVPGQDIDDTIYDRLALYVEERAQKRIITMERGPIMYACQFPRFDVRKVSFSSSALPGPKLQFQSDAVLPNSISMPPPIQFRVLLPGEMLIGICVGQIAECR</sequence>
<dbReference type="AlphaFoldDB" id="A0ABD3IB20"/>
<accession>A0ABD3IB20</accession>